<dbReference type="AlphaFoldDB" id="A0A3T0N221"/>
<evidence type="ECO:0000259" key="1">
    <source>
        <dbReference type="Pfam" id="PF00126"/>
    </source>
</evidence>
<accession>A0A3T0N221</accession>
<evidence type="ECO:0000313" key="2">
    <source>
        <dbReference type="EMBL" id="AZV78054.1"/>
    </source>
</evidence>
<dbReference type="SUPFAM" id="SSF46785">
    <property type="entry name" value="Winged helix' DNA-binding domain"/>
    <property type="match status" value="1"/>
</dbReference>
<dbReference type="InterPro" id="IPR036388">
    <property type="entry name" value="WH-like_DNA-bd_sf"/>
</dbReference>
<organism evidence="2 3">
    <name type="scientific">Parasedimentitalea marina</name>
    <dbReference type="NCBI Taxonomy" id="2483033"/>
    <lineage>
        <taxon>Bacteria</taxon>
        <taxon>Pseudomonadati</taxon>
        <taxon>Pseudomonadota</taxon>
        <taxon>Alphaproteobacteria</taxon>
        <taxon>Rhodobacterales</taxon>
        <taxon>Paracoccaceae</taxon>
        <taxon>Parasedimentitalea</taxon>
    </lineage>
</organism>
<name>A0A3T0N221_9RHOB</name>
<dbReference type="Pfam" id="PF00126">
    <property type="entry name" value="HTH_1"/>
    <property type="match status" value="1"/>
</dbReference>
<reference evidence="2 3" key="1">
    <citation type="submission" date="2018-10" db="EMBL/GenBank/DDBJ databases">
        <title>Parasedimentitalea marina sp. nov., a psychrophilic bacterium isolated from deep seawater of the New Britain Trench.</title>
        <authorList>
            <person name="Cao J."/>
        </authorList>
    </citation>
    <scope>NUCLEOTIDE SEQUENCE [LARGE SCALE GENOMIC DNA]</scope>
    <source>
        <strain evidence="2 3">W43</strain>
    </source>
</reference>
<dbReference type="EMBL" id="CP033219">
    <property type="protein sequence ID" value="AZV78054.1"/>
    <property type="molecule type" value="Genomic_DNA"/>
</dbReference>
<sequence length="74" mass="8203">MKSFHFHTDYHGDIENPTVLIVMEIARSVCALQTFKAAARHESLALATDELDLSSAVISQLIRGLKTRLGDSFD</sequence>
<protein>
    <submittedName>
        <fullName evidence="2">LysR family transcriptional regulator</fullName>
    </submittedName>
</protein>
<evidence type="ECO:0000313" key="3">
    <source>
        <dbReference type="Proteomes" id="UP000283063"/>
    </source>
</evidence>
<dbReference type="InterPro" id="IPR036390">
    <property type="entry name" value="WH_DNA-bd_sf"/>
</dbReference>
<dbReference type="Gene3D" id="1.10.10.10">
    <property type="entry name" value="Winged helix-like DNA-binding domain superfamily/Winged helix DNA-binding domain"/>
    <property type="match status" value="1"/>
</dbReference>
<dbReference type="KEGG" id="sedi:EBB79_09230"/>
<proteinExistence type="predicted"/>
<dbReference type="RefSeq" id="WP_127748612.1">
    <property type="nucleotide sequence ID" value="NZ_CP033219.1"/>
</dbReference>
<keyword evidence="3" id="KW-1185">Reference proteome</keyword>
<feature type="domain" description="HTH lysR-type" evidence="1">
    <location>
        <begin position="31"/>
        <end position="71"/>
    </location>
</feature>
<dbReference type="GO" id="GO:0003700">
    <property type="term" value="F:DNA-binding transcription factor activity"/>
    <property type="evidence" value="ECO:0007669"/>
    <property type="project" value="InterPro"/>
</dbReference>
<dbReference type="Proteomes" id="UP000283063">
    <property type="component" value="Chromosome"/>
</dbReference>
<dbReference type="InterPro" id="IPR000847">
    <property type="entry name" value="LysR_HTH_N"/>
</dbReference>
<gene>
    <name evidence="2" type="ORF">EBB79_09230</name>
</gene>